<reference evidence="6 7" key="1">
    <citation type="submission" date="2018-01" db="EMBL/GenBank/DDBJ databases">
        <authorList>
            <person name="Paulsen S."/>
            <person name="Gram L.K."/>
        </authorList>
    </citation>
    <scope>NUCLEOTIDE SEQUENCE [LARGE SCALE GENOMIC DNA]</scope>
    <source>
        <strain evidence="4 7">S3790</strain>
        <strain evidence="5 6">S3895</strain>
    </source>
</reference>
<feature type="coiled-coil region" evidence="2">
    <location>
        <begin position="86"/>
        <end position="113"/>
    </location>
</feature>
<dbReference type="Gene3D" id="2.40.30.170">
    <property type="match status" value="1"/>
</dbReference>
<protein>
    <submittedName>
        <fullName evidence="4">Efflux RND transporter periplasmic adaptor subunit</fullName>
    </submittedName>
</protein>
<evidence type="ECO:0000256" key="3">
    <source>
        <dbReference type="SAM" id="SignalP"/>
    </source>
</evidence>
<proteinExistence type="inferred from homology"/>
<dbReference type="Gene3D" id="2.40.420.20">
    <property type="match status" value="1"/>
</dbReference>
<dbReference type="NCBIfam" id="TIGR01730">
    <property type="entry name" value="RND_mfp"/>
    <property type="match status" value="1"/>
</dbReference>
<organism evidence="4 7">
    <name type="scientific">Pseudoalteromonas aurantia</name>
    <dbReference type="NCBI Taxonomy" id="43654"/>
    <lineage>
        <taxon>Bacteria</taxon>
        <taxon>Pseudomonadati</taxon>
        <taxon>Pseudomonadota</taxon>
        <taxon>Gammaproteobacteria</taxon>
        <taxon>Alteromonadales</taxon>
        <taxon>Pseudoalteromonadaceae</taxon>
        <taxon>Pseudoalteromonas</taxon>
    </lineage>
</organism>
<feature type="signal peptide" evidence="3">
    <location>
        <begin position="1"/>
        <end position="18"/>
    </location>
</feature>
<evidence type="ECO:0000256" key="2">
    <source>
        <dbReference type="SAM" id="Coils"/>
    </source>
</evidence>
<dbReference type="AlphaFoldDB" id="A0A5S3V7A2"/>
<keyword evidence="2" id="KW-0175">Coiled coil</keyword>
<dbReference type="OrthoDB" id="266524at2"/>
<name>A0A5S3V7A2_9GAMM</name>
<reference evidence="4" key="3">
    <citation type="submission" date="2019-09" db="EMBL/GenBank/DDBJ databases">
        <title>Co-occurence of chitin degradation, pigmentation and bioactivity in marine Pseudoalteromonas.</title>
        <authorList>
            <person name="Sonnenschein E.C."/>
            <person name="Bech P.K."/>
        </authorList>
    </citation>
    <scope>NUCLEOTIDE SEQUENCE</scope>
    <source>
        <strain evidence="4">S3790</strain>
    </source>
</reference>
<evidence type="ECO:0000313" key="6">
    <source>
        <dbReference type="Proteomes" id="UP000307164"/>
    </source>
</evidence>
<dbReference type="SUPFAM" id="SSF111369">
    <property type="entry name" value="HlyD-like secretion proteins"/>
    <property type="match status" value="1"/>
</dbReference>
<dbReference type="Proteomes" id="UP000307164">
    <property type="component" value="Unassembled WGS sequence"/>
</dbReference>
<comment type="caution">
    <text evidence="4">The sequence shown here is derived from an EMBL/GenBank/DDBJ whole genome shotgun (WGS) entry which is preliminary data.</text>
</comment>
<dbReference type="GO" id="GO:1990281">
    <property type="term" value="C:efflux pump complex"/>
    <property type="evidence" value="ECO:0007669"/>
    <property type="project" value="TreeGrafter"/>
</dbReference>
<keyword evidence="3" id="KW-0732">Signal</keyword>
<evidence type="ECO:0000313" key="4">
    <source>
        <dbReference type="EMBL" id="TMO67537.1"/>
    </source>
</evidence>
<evidence type="ECO:0000313" key="7">
    <source>
        <dbReference type="Proteomes" id="UP000307217"/>
    </source>
</evidence>
<comment type="similarity">
    <text evidence="1">Belongs to the membrane fusion protein (MFP) (TC 8.A.1) family.</text>
</comment>
<dbReference type="GO" id="GO:0015562">
    <property type="term" value="F:efflux transmembrane transporter activity"/>
    <property type="evidence" value="ECO:0007669"/>
    <property type="project" value="TreeGrafter"/>
</dbReference>
<dbReference type="Proteomes" id="UP000307217">
    <property type="component" value="Unassembled WGS sequence"/>
</dbReference>
<feature type="chain" id="PRO_5024373584" evidence="3">
    <location>
        <begin position="19"/>
        <end position="351"/>
    </location>
</feature>
<keyword evidence="6" id="KW-1185">Reference proteome</keyword>
<dbReference type="EMBL" id="PNBW01000062">
    <property type="protein sequence ID" value="TMO73310.1"/>
    <property type="molecule type" value="Genomic_DNA"/>
</dbReference>
<evidence type="ECO:0000256" key="1">
    <source>
        <dbReference type="ARBA" id="ARBA00009477"/>
    </source>
</evidence>
<dbReference type="EMBL" id="PNBX01000055">
    <property type="protein sequence ID" value="TMO67537.1"/>
    <property type="molecule type" value="Genomic_DNA"/>
</dbReference>
<dbReference type="InterPro" id="IPR006143">
    <property type="entry name" value="RND_pump_MFP"/>
</dbReference>
<reference evidence="6 7" key="2">
    <citation type="submission" date="2019-06" db="EMBL/GenBank/DDBJ databases">
        <title>Co-occurence of chitin degradation, pigmentation and bioactivity in marine Pseudoalteromonas.</title>
        <authorList>
            <person name="Sonnenschein E.C."/>
            <person name="Bech P.K."/>
        </authorList>
    </citation>
    <scope>NUCLEOTIDE SEQUENCE [LARGE SCALE GENOMIC DNA]</scope>
    <source>
        <strain evidence="7">S3790</strain>
        <strain evidence="5 6">S3895</strain>
    </source>
</reference>
<dbReference type="RefSeq" id="WP_138592338.1">
    <property type="nucleotide sequence ID" value="NZ_PNBW01000062.1"/>
</dbReference>
<dbReference type="PANTHER" id="PTHR30469:SF11">
    <property type="entry name" value="BLL4320 PROTEIN"/>
    <property type="match status" value="1"/>
</dbReference>
<evidence type="ECO:0000313" key="5">
    <source>
        <dbReference type="EMBL" id="TMO73310.1"/>
    </source>
</evidence>
<dbReference type="Gene3D" id="2.40.50.100">
    <property type="match status" value="1"/>
</dbReference>
<dbReference type="PANTHER" id="PTHR30469">
    <property type="entry name" value="MULTIDRUG RESISTANCE PROTEIN MDTA"/>
    <property type="match status" value="1"/>
</dbReference>
<sequence>MKLLVLLLNVLWCSYVVAADEKKSLPIAAYTLKLEPGYTQMRAVTGKVIKQHEASLSFEFSGKVQSIHFDQGDWVDAGQVIATQDTQLLEIEKLQLEAEKAKLYAQLKLAKIEQKRFEKLSKKNYSAAQQLDELTTKIEVISAEHALLDANLQSVAIRLNKSQLIAPFSGLIAQRHVHLGEIASPSKTMVTLFEQNKSQVVLGVPMSLQHSINDTMTVAVSQEQYRAKLLSRGAQVDSLSRTLMMRFELPDDARVYAGELARMVITTFTEQPGFWIPLSALTDGVRGTWQVYGVKDQTINSIGVNVHYTDGEYAYVSGALSEHPVIVANGLHKVAADIKVEVVQTLSSRSL</sequence>
<accession>A0A5S3V7A2</accession>
<dbReference type="Gene3D" id="1.10.287.470">
    <property type="entry name" value="Helix hairpin bin"/>
    <property type="match status" value="1"/>
</dbReference>
<gene>
    <name evidence="4" type="ORF">CWC19_13420</name>
    <name evidence="5" type="ORF">CWC20_13415</name>
</gene>